<reference evidence="1" key="1">
    <citation type="journal article" date="2015" name="Nature">
        <title>Complex archaea that bridge the gap between prokaryotes and eukaryotes.</title>
        <authorList>
            <person name="Spang A."/>
            <person name="Saw J.H."/>
            <person name="Jorgensen S.L."/>
            <person name="Zaremba-Niedzwiedzka K."/>
            <person name="Martijn J."/>
            <person name="Lind A.E."/>
            <person name="van Eijk R."/>
            <person name="Schleper C."/>
            <person name="Guy L."/>
            <person name="Ettema T.J."/>
        </authorList>
    </citation>
    <scope>NUCLEOTIDE SEQUENCE</scope>
</reference>
<sequence length="107" mass="11711">MDLRPPITAAMDAFSVPAVVTLSYTSPVTTRGIWVTPITEDVPIGEFQRLELKRIMALSKTDIPKIPIGTEIVAPEISGGPTKIWKVDALELADDEHNRVVLVEVDC</sequence>
<gene>
    <name evidence="1" type="ORF">LCGC14_1327470</name>
</gene>
<proteinExistence type="predicted"/>
<dbReference type="AlphaFoldDB" id="A0A0F9NK09"/>
<name>A0A0F9NK09_9ZZZZ</name>
<protein>
    <submittedName>
        <fullName evidence="1">Uncharacterized protein</fullName>
    </submittedName>
</protein>
<organism evidence="1">
    <name type="scientific">marine sediment metagenome</name>
    <dbReference type="NCBI Taxonomy" id="412755"/>
    <lineage>
        <taxon>unclassified sequences</taxon>
        <taxon>metagenomes</taxon>
        <taxon>ecological metagenomes</taxon>
    </lineage>
</organism>
<dbReference type="EMBL" id="LAZR01007985">
    <property type="protein sequence ID" value="KKM81662.1"/>
    <property type="molecule type" value="Genomic_DNA"/>
</dbReference>
<comment type="caution">
    <text evidence="1">The sequence shown here is derived from an EMBL/GenBank/DDBJ whole genome shotgun (WGS) entry which is preliminary data.</text>
</comment>
<evidence type="ECO:0000313" key="1">
    <source>
        <dbReference type="EMBL" id="KKM81662.1"/>
    </source>
</evidence>
<accession>A0A0F9NK09</accession>